<evidence type="ECO:0000256" key="1">
    <source>
        <dbReference type="ARBA" id="ARBA00023125"/>
    </source>
</evidence>
<dbReference type="AlphaFoldDB" id="A0A414NH30"/>
<protein>
    <submittedName>
        <fullName evidence="4">XRE family transcriptional regulator</fullName>
    </submittedName>
</protein>
<feature type="transmembrane region" description="Helical" evidence="2">
    <location>
        <begin position="85"/>
        <end position="106"/>
    </location>
</feature>
<dbReference type="PROSITE" id="PS50943">
    <property type="entry name" value="HTH_CROC1"/>
    <property type="match status" value="1"/>
</dbReference>
<organism evidence="4 5">
    <name type="scientific">Collinsella intestinalis</name>
    <dbReference type="NCBI Taxonomy" id="147207"/>
    <lineage>
        <taxon>Bacteria</taxon>
        <taxon>Bacillati</taxon>
        <taxon>Actinomycetota</taxon>
        <taxon>Coriobacteriia</taxon>
        <taxon>Coriobacteriales</taxon>
        <taxon>Coriobacteriaceae</taxon>
        <taxon>Collinsella</taxon>
    </lineage>
</organism>
<dbReference type="Pfam" id="PF01381">
    <property type="entry name" value="HTH_3"/>
    <property type="match status" value="1"/>
</dbReference>
<dbReference type="Gene3D" id="1.10.260.40">
    <property type="entry name" value="lambda repressor-like DNA-binding domains"/>
    <property type="match status" value="1"/>
</dbReference>
<keyword evidence="2" id="KW-1133">Transmembrane helix</keyword>
<dbReference type="SMART" id="SM00530">
    <property type="entry name" value="HTH_XRE"/>
    <property type="match status" value="1"/>
</dbReference>
<dbReference type="Proteomes" id="UP000283983">
    <property type="component" value="Unassembled WGS sequence"/>
</dbReference>
<comment type="caution">
    <text evidence="4">The sequence shown here is derived from an EMBL/GenBank/DDBJ whole genome shotgun (WGS) entry which is preliminary data.</text>
</comment>
<dbReference type="PANTHER" id="PTHR46558">
    <property type="entry name" value="TRACRIPTIONAL REGULATORY PROTEIN-RELATED-RELATED"/>
    <property type="match status" value="1"/>
</dbReference>
<keyword evidence="5" id="KW-1185">Reference proteome</keyword>
<keyword evidence="2" id="KW-0472">Membrane</keyword>
<feature type="transmembrane region" description="Helical" evidence="2">
    <location>
        <begin position="176"/>
        <end position="195"/>
    </location>
</feature>
<sequence>MTAGNTGIGAGIREQRERLGMSQEALARACMVSRQTISNWETGKTLPDIQSLIYLAETFGISVDGLVGGAGHEIVRSVSADRRELVLLNYALIFLLLISGAFRMVMDEVERPVPDVPAVISYLIILAGLVAVVVRMGIIYRKHQLSTNQQIADYLMGDIECGAKPRSVIQSHRTELTVLFVAIACLMVGVLFELVSG</sequence>
<dbReference type="InterPro" id="IPR001387">
    <property type="entry name" value="Cro/C1-type_HTH"/>
</dbReference>
<evidence type="ECO:0000313" key="4">
    <source>
        <dbReference type="EMBL" id="RHF39074.1"/>
    </source>
</evidence>
<dbReference type="CDD" id="cd00093">
    <property type="entry name" value="HTH_XRE"/>
    <property type="match status" value="1"/>
</dbReference>
<keyword evidence="1" id="KW-0238">DNA-binding</keyword>
<proteinExistence type="predicted"/>
<evidence type="ECO:0000259" key="3">
    <source>
        <dbReference type="PROSITE" id="PS50943"/>
    </source>
</evidence>
<dbReference type="InParanoid" id="A0A414NH30"/>
<dbReference type="SUPFAM" id="SSF47413">
    <property type="entry name" value="lambda repressor-like DNA-binding domains"/>
    <property type="match status" value="1"/>
</dbReference>
<name>A0A414NH30_9ACTN</name>
<dbReference type="GO" id="GO:0003677">
    <property type="term" value="F:DNA binding"/>
    <property type="evidence" value="ECO:0007669"/>
    <property type="project" value="UniProtKB-KW"/>
</dbReference>
<reference evidence="4 5" key="1">
    <citation type="submission" date="2018-08" db="EMBL/GenBank/DDBJ databases">
        <title>A genome reference for cultivated species of the human gut microbiota.</title>
        <authorList>
            <person name="Zou Y."/>
            <person name="Xue W."/>
            <person name="Luo G."/>
        </authorList>
    </citation>
    <scope>NUCLEOTIDE SEQUENCE [LARGE SCALE GENOMIC DNA]</scope>
    <source>
        <strain evidence="4 5">AM25-33</strain>
    </source>
</reference>
<dbReference type="RefSeq" id="WP_118103727.1">
    <property type="nucleotide sequence ID" value="NZ_CABJEU010000001.1"/>
</dbReference>
<evidence type="ECO:0000256" key="2">
    <source>
        <dbReference type="SAM" id="Phobius"/>
    </source>
</evidence>
<dbReference type="InterPro" id="IPR010982">
    <property type="entry name" value="Lambda_DNA-bd_dom_sf"/>
</dbReference>
<feature type="domain" description="HTH cro/C1-type" evidence="3">
    <location>
        <begin position="12"/>
        <end position="66"/>
    </location>
</feature>
<evidence type="ECO:0000313" key="5">
    <source>
        <dbReference type="Proteomes" id="UP000283983"/>
    </source>
</evidence>
<dbReference type="PANTHER" id="PTHR46558:SF15">
    <property type="entry name" value="HELIX-TURN-HELIX DOMAIN PROTEIN"/>
    <property type="match status" value="1"/>
</dbReference>
<keyword evidence="2" id="KW-0812">Transmembrane</keyword>
<feature type="transmembrane region" description="Helical" evidence="2">
    <location>
        <begin position="118"/>
        <end position="140"/>
    </location>
</feature>
<gene>
    <name evidence="4" type="ORF">DW682_05250</name>
</gene>
<dbReference type="EMBL" id="QSLJ01000001">
    <property type="protein sequence ID" value="RHF39074.1"/>
    <property type="molecule type" value="Genomic_DNA"/>
</dbReference>
<accession>A0A414NH30</accession>